<comment type="caution">
    <text evidence="1">The sequence shown here is derived from an EMBL/GenBank/DDBJ whole genome shotgun (WGS) entry which is preliminary data.</text>
</comment>
<dbReference type="InterPro" id="IPR023198">
    <property type="entry name" value="PGP-like_dom2"/>
</dbReference>
<evidence type="ECO:0008006" key="3">
    <source>
        <dbReference type="Google" id="ProtNLM"/>
    </source>
</evidence>
<evidence type="ECO:0000313" key="2">
    <source>
        <dbReference type="Proteomes" id="UP000886845"/>
    </source>
</evidence>
<dbReference type="AlphaFoldDB" id="A0A9D1NLT4"/>
<dbReference type="Proteomes" id="UP000886845">
    <property type="component" value="Unassembled WGS sequence"/>
</dbReference>
<dbReference type="InterPro" id="IPR023214">
    <property type="entry name" value="HAD_sf"/>
</dbReference>
<evidence type="ECO:0000313" key="1">
    <source>
        <dbReference type="EMBL" id="HIV08723.1"/>
    </source>
</evidence>
<dbReference type="EMBL" id="DVOR01000039">
    <property type="protein sequence ID" value="HIV08723.1"/>
    <property type="molecule type" value="Genomic_DNA"/>
</dbReference>
<dbReference type="SUPFAM" id="SSF56784">
    <property type="entry name" value="HAD-like"/>
    <property type="match status" value="1"/>
</dbReference>
<dbReference type="InterPro" id="IPR036412">
    <property type="entry name" value="HAD-like_sf"/>
</dbReference>
<protein>
    <recommendedName>
        <fullName evidence="3">HAD family phosphatase</fullName>
    </recommendedName>
</protein>
<reference evidence="1" key="2">
    <citation type="journal article" date="2021" name="PeerJ">
        <title>Extensive microbial diversity within the chicken gut microbiome revealed by metagenomics and culture.</title>
        <authorList>
            <person name="Gilroy R."/>
            <person name="Ravi A."/>
            <person name="Getino M."/>
            <person name="Pursley I."/>
            <person name="Horton D.L."/>
            <person name="Alikhan N.F."/>
            <person name="Baker D."/>
            <person name="Gharbi K."/>
            <person name="Hall N."/>
            <person name="Watson M."/>
            <person name="Adriaenssens E.M."/>
            <person name="Foster-Nyarko E."/>
            <person name="Jarju S."/>
            <person name="Secka A."/>
            <person name="Antonio M."/>
            <person name="Oren A."/>
            <person name="Chaudhuri R.R."/>
            <person name="La Ragione R."/>
            <person name="Hildebrand F."/>
            <person name="Pallen M.J."/>
        </authorList>
    </citation>
    <scope>NUCLEOTIDE SEQUENCE</scope>
    <source>
        <strain evidence="1">35461</strain>
    </source>
</reference>
<accession>A0A9D1NLT4</accession>
<proteinExistence type="predicted"/>
<dbReference type="Gene3D" id="1.10.150.240">
    <property type="entry name" value="Putative phosphatase, domain 2"/>
    <property type="match status" value="1"/>
</dbReference>
<reference evidence="1" key="1">
    <citation type="submission" date="2020-10" db="EMBL/GenBank/DDBJ databases">
        <authorList>
            <person name="Gilroy R."/>
        </authorList>
    </citation>
    <scope>NUCLEOTIDE SEQUENCE</scope>
    <source>
        <strain evidence="1">35461</strain>
    </source>
</reference>
<dbReference type="Gene3D" id="3.40.50.1000">
    <property type="entry name" value="HAD superfamily/HAD-like"/>
    <property type="match status" value="1"/>
</dbReference>
<organism evidence="1 2">
    <name type="scientific">Candidatus Spyradenecus faecavium</name>
    <dbReference type="NCBI Taxonomy" id="2840947"/>
    <lineage>
        <taxon>Bacteria</taxon>
        <taxon>Pseudomonadati</taxon>
        <taxon>Lentisphaerota</taxon>
        <taxon>Lentisphaeria</taxon>
        <taxon>Lentisphaerales</taxon>
        <taxon>Lentisphaeraceae</taxon>
        <taxon>Lentisphaeraceae incertae sedis</taxon>
        <taxon>Candidatus Spyradenecus</taxon>
    </lineage>
</organism>
<gene>
    <name evidence="1" type="ORF">IAC79_01230</name>
</gene>
<sequence length="218" mass="23055">MPALIIEFDPLFLGGFALPAEVLSERLLKYGLPDDDPFRFVRRLYGKPTDEALRALLPASVDAAHVERRLAATYAALLQQNAQQAVRGVRAFLRPFAKHGVRVALVTRLRQPVVDELAEGVPGGALAVLDPQPLAVGLAPETLQAALVALGAPVRQCFGLMACGASVRAALRVGLRAAAVPDPMVAFEGCAGADFVCDTFSRGLVAKLRAKLGLAPAR</sequence>
<name>A0A9D1NLT4_9BACT</name>